<dbReference type="RefSeq" id="WP_184712450.1">
    <property type="nucleotide sequence ID" value="NZ_JACHJP010000001.1"/>
</dbReference>
<organism evidence="5 6">
    <name type="scientific">Streptosporangium saharense</name>
    <dbReference type="NCBI Taxonomy" id="1706840"/>
    <lineage>
        <taxon>Bacteria</taxon>
        <taxon>Bacillati</taxon>
        <taxon>Actinomycetota</taxon>
        <taxon>Actinomycetes</taxon>
        <taxon>Streptosporangiales</taxon>
        <taxon>Streptosporangiaceae</taxon>
        <taxon>Streptosporangium</taxon>
    </lineage>
</organism>
<dbReference type="EMBL" id="JACHJP010000001">
    <property type="protein sequence ID" value="MBB4913711.1"/>
    <property type="molecule type" value="Genomic_DNA"/>
</dbReference>
<feature type="domain" description="N-acetyltransferase" evidence="4">
    <location>
        <begin position="1"/>
        <end position="213"/>
    </location>
</feature>
<dbReference type="InterPro" id="IPR016181">
    <property type="entry name" value="Acyl_CoA_acyltransferase"/>
</dbReference>
<evidence type="ECO:0000256" key="1">
    <source>
        <dbReference type="ARBA" id="ARBA00022679"/>
    </source>
</evidence>
<reference evidence="5 6" key="1">
    <citation type="submission" date="2020-08" db="EMBL/GenBank/DDBJ databases">
        <title>Genomic Encyclopedia of Type Strains, Phase III (KMG-III): the genomes of soil and plant-associated and newly described type strains.</title>
        <authorList>
            <person name="Whitman W."/>
        </authorList>
    </citation>
    <scope>NUCLEOTIDE SEQUENCE [LARGE SCALE GENOMIC DNA]</scope>
    <source>
        <strain evidence="5 6">CECT 8840</strain>
    </source>
</reference>
<dbReference type="InterPro" id="IPR050832">
    <property type="entry name" value="Bact_Acetyltransf"/>
</dbReference>
<dbReference type="PANTHER" id="PTHR43877">
    <property type="entry name" value="AMINOALKYLPHOSPHONATE N-ACETYLTRANSFERASE-RELATED-RELATED"/>
    <property type="match status" value="1"/>
</dbReference>
<dbReference type="PROSITE" id="PS51186">
    <property type="entry name" value="GNAT"/>
    <property type="match status" value="1"/>
</dbReference>
<keyword evidence="6" id="KW-1185">Reference proteome</keyword>
<comment type="caution">
    <text evidence="5">The sequence shown here is derived from an EMBL/GenBank/DDBJ whole genome shotgun (WGS) entry which is preliminary data.</text>
</comment>
<dbReference type="Gene3D" id="3.40.630.30">
    <property type="match status" value="1"/>
</dbReference>
<gene>
    <name evidence="5" type="ORF">FHS44_000783</name>
</gene>
<sequence length="236" mass="26072">MEIRTFAPSDRAELRELFERVGEGSPTASLWGHVDSEAAVYLDPYMELEPDSLFVAVAGGALVGYLTGCLDSTSFPGEGERMEKAIRTYRLAFRPRPAAFFARSLADLAWATVRREPGVGEFADARWPAHLHINVAPEARGTGAADRLMSRWLDRLRKAGSPGCHLQTLVENTRAVRFFERIGFTDYGPAPLVPGLRHNGRRVHQRTMIWSADHAAEQAESGARTSASGTPRRPLE</sequence>
<dbReference type="Proteomes" id="UP000552644">
    <property type="component" value="Unassembled WGS sequence"/>
</dbReference>
<feature type="region of interest" description="Disordered" evidence="3">
    <location>
        <begin position="214"/>
        <end position="236"/>
    </location>
</feature>
<evidence type="ECO:0000256" key="3">
    <source>
        <dbReference type="SAM" id="MobiDB-lite"/>
    </source>
</evidence>
<evidence type="ECO:0000256" key="2">
    <source>
        <dbReference type="ARBA" id="ARBA00023315"/>
    </source>
</evidence>
<keyword evidence="1" id="KW-0808">Transferase</keyword>
<keyword evidence="5" id="KW-0689">Ribosomal protein</keyword>
<dbReference type="GO" id="GO:0016747">
    <property type="term" value="F:acyltransferase activity, transferring groups other than amino-acyl groups"/>
    <property type="evidence" value="ECO:0007669"/>
    <property type="project" value="InterPro"/>
</dbReference>
<evidence type="ECO:0000313" key="5">
    <source>
        <dbReference type="EMBL" id="MBB4913711.1"/>
    </source>
</evidence>
<dbReference type="Pfam" id="PF00583">
    <property type="entry name" value="Acetyltransf_1"/>
    <property type="match status" value="1"/>
</dbReference>
<dbReference type="AlphaFoldDB" id="A0A7W7VKI0"/>
<dbReference type="SUPFAM" id="SSF55729">
    <property type="entry name" value="Acyl-CoA N-acyltransferases (Nat)"/>
    <property type="match status" value="1"/>
</dbReference>
<protein>
    <submittedName>
        <fullName evidence="5">Ribosomal protein S18 acetylase RimI-like enzyme</fullName>
    </submittedName>
</protein>
<keyword evidence="5" id="KW-0687">Ribonucleoprotein</keyword>
<keyword evidence="2" id="KW-0012">Acyltransferase</keyword>
<evidence type="ECO:0000313" key="6">
    <source>
        <dbReference type="Proteomes" id="UP000552644"/>
    </source>
</evidence>
<accession>A0A7W7VKI0</accession>
<dbReference type="GO" id="GO:0005840">
    <property type="term" value="C:ribosome"/>
    <property type="evidence" value="ECO:0007669"/>
    <property type="project" value="UniProtKB-KW"/>
</dbReference>
<dbReference type="InterPro" id="IPR000182">
    <property type="entry name" value="GNAT_dom"/>
</dbReference>
<proteinExistence type="predicted"/>
<name>A0A7W7VKI0_9ACTN</name>
<evidence type="ECO:0000259" key="4">
    <source>
        <dbReference type="PROSITE" id="PS51186"/>
    </source>
</evidence>